<name>A0A0F4YLJ7_RASE3</name>
<evidence type="ECO:0000259" key="10">
    <source>
        <dbReference type="Pfam" id="PF15412"/>
    </source>
</evidence>
<dbReference type="InterPro" id="IPR025638">
    <property type="entry name" value="DUF4336"/>
</dbReference>
<proteinExistence type="inferred from homology"/>
<accession>A0A0F4YLJ7</accession>
<dbReference type="OrthoDB" id="421671at2759"/>
<dbReference type="InterPro" id="IPR027786">
    <property type="entry name" value="Nse4/EID"/>
</dbReference>
<protein>
    <recommendedName>
        <fullName evidence="7">Non-structural maintenance of chromosomes element 4</fullName>
    </recommendedName>
</protein>
<feature type="compositionally biased region" description="Basic residues" evidence="8">
    <location>
        <begin position="269"/>
        <end position="280"/>
    </location>
</feature>
<evidence type="ECO:0000256" key="2">
    <source>
        <dbReference type="ARBA" id="ARBA00008997"/>
    </source>
</evidence>
<gene>
    <name evidence="11" type="ORF">T310_6906</name>
</gene>
<comment type="subunit">
    <text evidence="7">Component of the SMC5-SMC6 complex.</text>
</comment>
<evidence type="ECO:0000259" key="9">
    <source>
        <dbReference type="Pfam" id="PF08743"/>
    </source>
</evidence>
<reference evidence="11 12" key="1">
    <citation type="submission" date="2015-04" db="EMBL/GenBank/DDBJ databases">
        <authorList>
            <person name="Heijne W.H."/>
            <person name="Fedorova N.D."/>
            <person name="Nierman W.C."/>
            <person name="Vollebregt A.W."/>
            <person name="Zhao Z."/>
            <person name="Wu L."/>
            <person name="Kumar M."/>
            <person name="Stam H."/>
            <person name="van den Berg M.A."/>
            <person name="Pel H.J."/>
        </authorList>
    </citation>
    <scope>NUCLEOTIDE SEQUENCE [LARGE SCALE GENOMIC DNA]</scope>
    <source>
        <strain evidence="11 12">CBS 393.64</strain>
    </source>
</reference>
<organism evidence="11 12">
    <name type="scientific">Rasamsonia emersonii (strain ATCC 16479 / CBS 393.64 / IMI 116815)</name>
    <dbReference type="NCBI Taxonomy" id="1408163"/>
    <lineage>
        <taxon>Eukaryota</taxon>
        <taxon>Fungi</taxon>
        <taxon>Dikarya</taxon>
        <taxon>Ascomycota</taxon>
        <taxon>Pezizomycotina</taxon>
        <taxon>Eurotiomycetes</taxon>
        <taxon>Eurotiomycetidae</taxon>
        <taxon>Eurotiales</taxon>
        <taxon>Trichocomaceae</taxon>
        <taxon>Rasamsonia</taxon>
    </lineage>
</organism>
<evidence type="ECO:0000256" key="6">
    <source>
        <dbReference type="ARBA" id="ARBA00023242"/>
    </source>
</evidence>
<dbReference type="PANTHER" id="PTHR16140:SF0">
    <property type="entry name" value="NON-STRUCTURAL MAINTENANCE OF CHROMOSOMES ELEMENT 4"/>
    <property type="match status" value="1"/>
</dbReference>
<dbReference type="Pfam" id="PF15412">
    <property type="entry name" value="Nse4-Nse3_bdg"/>
    <property type="match status" value="1"/>
</dbReference>
<dbReference type="InterPro" id="IPR036866">
    <property type="entry name" value="RibonucZ/Hydroxyglut_hydro"/>
</dbReference>
<dbReference type="Gene3D" id="3.60.15.10">
    <property type="entry name" value="Ribonuclease Z/Hydroxyacylglutathione hydrolase-like"/>
    <property type="match status" value="1"/>
</dbReference>
<keyword evidence="12" id="KW-1185">Reference proteome</keyword>
<dbReference type="GO" id="GO:0006310">
    <property type="term" value="P:DNA recombination"/>
    <property type="evidence" value="ECO:0007669"/>
    <property type="project" value="UniProtKB-UniRule"/>
</dbReference>
<keyword evidence="5 7" id="KW-0234">DNA repair</keyword>
<dbReference type="PANTHER" id="PTHR16140">
    <property type="entry name" value="NON-STRUCTURAL MAINTENANCE OF CHROMOSOMES ELEMENT 4"/>
    <property type="match status" value="1"/>
</dbReference>
<evidence type="ECO:0000256" key="1">
    <source>
        <dbReference type="ARBA" id="ARBA00004123"/>
    </source>
</evidence>
<dbReference type="GeneID" id="25319183"/>
<dbReference type="SUPFAM" id="SSF56281">
    <property type="entry name" value="Metallo-hydrolase/oxidoreductase"/>
    <property type="match status" value="1"/>
</dbReference>
<evidence type="ECO:0000256" key="4">
    <source>
        <dbReference type="ARBA" id="ARBA00023172"/>
    </source>
</evidence>
<dbReference type="Pfam" id="PF08743">
    <property type="entry name" value="Nse4_C"/>
    <property type="match status" value="1"/>
</dbReference>
<dbReference type="AlphaFoldDB" id="A0A0F4YLJ7"/>
<feature type="compositionally biased region" description="Polar residues" evidence="8">
    <location>
        <begin position="49"/>
        <end position="63"/>
    </location>
</feature>
<feature type="domain" description="Non-structural maintenance of chromosome element 4 C-terminal" evidence="9">
    <location>
        <begin position="360"/>
        <end position="447"/>
    </location>
</feature>
<sequence>MARTPSLRSRQDDDRVDPVSSPSPSSSDKENRTAPGSRLRTKKRKSDSHTMPSSLPTQPSDPSTNKRRRLAERESNVGTASQSQSQSQPRRSQRLNIKDIYDPDQDENERRQIRKQFRDLARDLHDYRNEYMQAGNRGIIETVKKANELFVHVKQTADATVDSRLLVNAADLSYKKTAQLVVGDSTAGIDVDEFVSKCISFMRRAPEDVTSVPPSSTQRRQRARRDADDSEEDEGDALNWDWLGRTACLPNNARPSVSGFLLGPLSVQKRTRQQTQRRARERIDPSQAVRPQELQEEDLDRQETSNLTTMCTKINQLLIQTQRESQRAVNEELSQMDEEPTEEIIQEVMAKHNIADDGGVPLFRFCINPRSFGQSVENLFYVSFLVRDGTVGVSLDSRGLPTLQAARPYAPNEARRQGIQKHQAIFSLDFETWHDLIEAYQITEPIIPHREEEEQLQNDRRRGWRLWAAFVVYSIDTLVVLNLLVESVHRCTVQYVLIMTALGAVKQFALRLGYQKRCSLLIRLPLQVKLASGSLAVFSPVALTPEVQETIKSEGGKLKYIAAPDLQHHLYVTAWKRAFPDAEVIAPEGLWEKRQKNPEFRDTMPFQHIFTAASKRDKKISQEFDAEFEVEYVDGHGSRELVFWHKPSRTVIEADLLFNLPATEQYSRYAGDSSTMTGILTRLVTPLLSTRPPATWHKRFAWYVLSARDRTGFAESMRRIDRWDFDRLIPCHGDVIETGAKGVFRNVFEWFLDVFYIRVANNNTNTNDNLMSIMRPSKTV</sequence>
<feature type="compositionally biased region" description="Low complexity" evidence="8">
    <location>
        <begin position="81"/>
        <end position="90"/>
    </location>
</feature>
<evidence type="ECO:0000313" key="12">
    <source>
        <dbReference type="Proteomes" id="UP000053958"/>
    </source>
</evidence>
<feature type="region of interest" description="Disordered" evidence="8">
    <location>
        <begin position="268"/>
        <end position="303"/>
    </location>
</feature>
<dbReference type="STRING" id="1408163.A0A0F4YLJ7"/>
<dbReference type="InterPro" id="IPR029225">
    <property type="entry name" value="Nse4_Nse3-bd"/>
</dbReference>
<evidence type="ECO:0000256" key="3">
    <source>
        <dbReference type="ARBA" id="ARBA00022763"/>
    </source>
</evidence>
<feature type="domain" description="Nse4/EID protein Nse3/MAGE-binding" evidence="10">
    <location>
        <begin position="162"/>
        <end position="224"/>
    </location>
</feature>
<dbReference type="GO" id="GO:0030915">
    <property type="term" value="C:Smc5-Smc6 complex"/>
    <property type="evidence" value="ECO:0007669"/>
    <property type="project" value="UniProtKB-UniRule"/>
</dbReference>
<dbReference type="Proteomes" id="UP000053958">
    <property type="component" value="Unassembled WGS sequence"/>
</dbReference>
<comment type="function">
    <text evidence="7">Component of the SMC5-SMC6 complex, that promotes sister chromatid alignment after DNA damage and facilitates double-stranded DNA breaks (DSBs) repair via homologous recombination between sister chromatids.</text>
</comment>
<feature type="region of interest" description="Disordered" evidence="8">
    <location>
        <begin position="1"/>
        <end position="109"/>
    </location>
</feature>
<evidence type="ECO:0000256" key="5">
    <source>
        <dbReference type="ARBA" id="ARBA00023204"/>
    </source>
</evidence>
<dbReference type="Pfam" id="PF14234">
    <property type="entry name" value="DUF4336"/>
    <property type="match status" value="1"/>
</dbReference>
<keyword evidence="3 7" id="KW-0227">DNA damage</keyword>
<evidence type="ECO:0000256" key="7">
    <source>
        <dbReference type="RuleBase" id="RU365071"/>
    </source>
</evidence>
<dbReference type="GO" id="GO:0006281">
    <property type="term" value="P:DNA repair"/>
    <property type="evidence" value="ECO:0007669"/>
    <property type="project" value="UniProtKB-UniRule"/>
</dbReference>
<comment type="similarity">
    <text evidence="2 7">Belongs to the NSE4 family.</text>
</comment>
<evidence type="ECO:0000256" key="8">
    <source>
        <dbReference type="SAM" id="MobiDB-lite"/>
    </source>
</evidence>
<dbReference type="EMBL" id="LASV01000380">
    <property type="protein sequence ID" value="KKA19142.1"/>
    <property type="molecule type" value="Genomic_DNA"/>
</dbReference>
<comment type="subcellular location">
    <subcellularLocation>
        <location evidence="1 7">Nucleus</location>
    </subcellularLocation>
</comment>
<evidence type="ECO:0000313" key="11">
    <source>
        <dbReference type="EMBL" id="KKA19142.1"/>
    </source>
</evidence>
<comment type="caution">
    <text evidence="11">The sequence shown here is derived from an EMBL/GenBank/DDBJ whole genome shotgun (WGS) entry which is preliminary data.</text>
</comment>
<feature type="region of interest" description="Disordered" evidence="8">
    <location>
        <begin position="206"/>
        <end position="235"/>
    </location>
</feature>
<dbReference type="GO" id="GO:0005634">
    <property type="term" value="C:nucleus"/>
    <property type="evidence" value="ECO:0007669"/>
    <property type="project" value="UniProtKB-SubCell"/>
</dbReference>
<keyword evidence="6 7" id="KW-0539">Nucleus</keyword>
<dbReference type="RefSeq" id="XP_013325754.1">
    <property type="nucleotide sequence ID" value="XM_013470300.1"/>
</dbReference>
<keyword evidence="4 7" id="KW-0233">DNA recombination</keyword>
<dbReference type="InterPro" id="IPR014854">
    <property type="entry name" value="Nse4_C"/>
</dbReference>